<evidence type="ECO:0000256" key="1">
    <source>
        <dbReference type="SAM" id="MobiDB-lite"/>
    </source>
</evidence>
<feature type="region of interest" description="Disordered" evidence="1">
    <location>
        <begin position="371"/>
        <end position="419"/>
    </location>
</feature>
<organism evidence="3 4">
    <name type="scientific">Solanum tuberosum</name>
    <name type="common">Potato</name>
    <dbReference type="NCBI Taxonomy" id="4113"/>
    <lineage>
        <taxon>Eukaryota</taxon>
        <taxon>Viridiplantae</taxon>
        <taxon>Streptophyta</taxon>
        <taxon>Embryophyta</taxon>
        <taxon>Tracheophyta</taxon>
        <taxon>Spermatophyta</taxon>
        <taxon>Magnoliopsida</taxon>
        <taxon>eudicotyledons</taxon>
        <taxon>Gunneridae</taxon>
        <taxon>Pentapetalae</taxon>
        <taxon>asterids</taxon>
        <taxon>lamiids</taxon>
        <taxon>Solanales</taxon>
        <taxon>Solanaceae</taxon>
        <taxon>Solanoideae</taxon>
        <taxon>Solaneae</taxon>
        <taxon>Solanum</taxon>
    </lineage>
</organism>
<dbReference type="EnsemblPlants" id="PGSC0003DMT400089453">
    <property type="protein sequence ID" value="PGSC0003DMT400089453"/>
    <property type="gene ID" value="PGSC0003DMG400039024"/>
</dbReference>
<evidence type="ECO:0000259" key="2">
    <source>
        <dbReference type="Pfam" id="PF20167"/>
    </source>
</evidence>
<feature type="region of interest" description="Disordered" evidence="1">
    <location>
        <begin position="1"/>
        <end position="93"/>
    </location>
</feature>
<feature type="domain" description="Putative plant transposon protein" evidence="2">
    <location>
        <begin position="112"/>
        <end position="324"/>
    </location>
</feature>
<protein>
    <submittedName>
        <fullName evidence="3">Integrase core domain containing protein</fullName>
    </submittedName>
</protein>
<proteinExistence type="predicted"/>
<dbReference type="InParanoid" id="M1DI70"/>
<dbReference type="AlphaFoldDB" id="M1DI70"/>
<sequence>MQRSTDPIDGPSFIPRTVNGVSRPQSGEEDTLIGSLTRSGSDSASNSAAGSGSGSDTVSSAHEAAASSDEAFSSDGNYISQNDQSDPVDGEPNRWCIEGQWQIYRDTMMKNRHKCEWMARDPGTYSEEIVQEFYASYAATLRGRIHKNAKLAAQDPLTSTMVRGISVNLSHTTINRFFYSPNPHHTWADSTAEFDYLLEIVRTGAFGRNADQREAVISWHAQHLALDGERVEWVVAPQLGIRKPTLTLASKFFWLLGRNRLSSIMADNIVTWDKEVMVAALVVELDINFSRLLLGELHERAFKTTTTYQFPCMIFQLCRDARVPIWHCGKLVHATGTLDIGLIQDNTNVAAPRRGPRVDVPMGEDLIHIVGHMQGDDPPLTTAPPDENPTSSSQTASQAPSSSRATPLSGMTMIPLARV</sequence>
<evidence type="ECO:0000313" key="4">
    <source>
        <dbReference type="Proteomes" id="UP000011115"/>
    </source>
</evidence>
<feature type="compositionally biased region" description="Low complexity" evidence="1">
    <location>
        <begin position="389"/>
        <end position="403"/>
    </location>
</feature>
<dbReference type="Proteomes" id="UP000011115">
    <property type="component" value="Unassembled WGS sequence"/>
</dbReference>
<feature type="compositionally biased region" description="Polar residues" evidence="1">
    <location>
        <begin position="76"/>
        <end position="85"/>
    </location>
</feature>
<feature type="compositionally biased region" description="Low complexity" evidence="1">
    <location>
        <begin position="39"/>
        <end position="75"/>
    </location>
</feature>
<accession>M1DI70</accession>
<reference evidence="3" key="2">
    <citation type="submission" date="2015-06" db="UniProtKB">
        <authorList>
            <consortium name="EnsemblPlants"/>
        </authorList>
    </citation>
    <scope>IDENTIFICATION</scope>
    <source>
        <strain evidence="3">DM1-3 516 R44</strain>
    </source>
</reference>
<dbReference type="HOGENOM" id="CLU_028647_1_0_1"/>
<dbReference type="InterPro" id="IPR046796">
    <property type="entry name" value="Transposase_32_dom"/>
</dbReference>
<dbReference type="Gramene" id="PGSC0003DMT400089453">
    <property type="protein sequence ID" value="PGSC0003DMT400089453"/>
    <property type="gene ID" value="PGSC0003DMG400039024"/>
</dbReference>
<reference evidence="4" key="1">
    <citation type="journal article" date="2011" name="Nature">
        <title>Genome sequence and analysis of the tuber crop potato.</title>
        <authorList>
            <consortium name="The Potato Genome Sequencing Consortium"/>
        </authorList>
    </citation>
    <scope>NUCLEOTIDE SEQUENCE [LARGE SCALE GENOMIC DNA]</scope>
    <source>
        <strain evidence="4">cv. DM1-3 516 R44</strain>
    </source>
</reference>
<evidence type="ECO:0000313" key="3">
    <source>
        <dbReference type="EnsemblPlants" id="PGSC0003DMT400089453"/>
    </source>
</evidence>
<keyword evidence="4" id="KW-1185">Reference proteome</keyword>
<dbReference type="PaxDb" id="4113-PGSC0003DMT400089453"/>
<dbReference type="Pfam" id="PF20167">
    <property type="entry name" value="Transposase_32"/>
    <property type="match status" value="1"/>
</dbReference>
<name>M1DI70_SOLTU</name>